<gene>
    <name evidence="1" type="ORF">PMACD_LOCUS5237</name>
</gene>
<protein>
    <recommendedName>
        <fullName evidence="3">Transposase</fullName>
    </recommendedName>
</protein>
<reference evidence="1" key="1">
    <citation type="submission" date="2021-02" db="EMBL/GenBank/DDBJ databases">
        <authorList>
            <person name="Steward A R."/>
        </authorList>
    </citation>
    <scope>NUCLEOTIDE SEQUENCE</scope>
</reference>
<name>A0A821QQK3_9NEOP</name>
<dbReference type="Gene3D" id="3.30.420.10">
    <property type="entry name" value="Ribonuclease H-like superfamily/Ribonuclease H"/>
    <property type="match status" value="1"/>
</dbReference>
<comment type="caution">
    <text evidence="1">The sequence shown here is derived from an EMBL/GenBank/DDBJ whole genome shotgun (WGS) entry which is preliminary data.</text>
</comment>
<sequence>MASVFWDAEGIIMVEYLEKGATIIVSYYADQIRRLREAIKQKRRGKLRAGVLFHQDNAPSHKAAVAMAAIQETGFELLEHPPYSPDLAPSDFYLFPRLKEYLRGKKFDDDSEVMTAVEVFCEGQDNEFFSKGIMGLEKRWTKCIDSLGDYVEK</sequence>
<organism evidence="1 2">
    <name type="scientific">Pieris macdunnoughi</name>
    <dbReference type="NCBI Taxonomy" id="345717"/>
    <lineage>
        <taxon>Eukaryota</taxon>
        <taxon>Metazoa</taxon>
        <taxon>Ecdysozoa</taxon>
        <taxon>Arthropoda</taxon>
        <taxon>Hexapoda</taxon>
        <taxon>Insecta</taxon>
        <taxon>Pterygota</taxon>
        <taxon>Neoptera</taxon>
        <taxon>Endopterygota</taxon>
        <taxon>Lepidoptera</taxon>
        <taxon>Glossata</taxon>
        <taxon>Ditrysia</taxon>
        <taxon>Papilionoidea</taxon>
        <taxon>Pieridae</taxon>
        <taxon>Pierinae</taxon>
        <taxon>Pieris</taxon>
    </lineage>
</organism>
<dbReference type="OrthoDB" id="10017160at2759"/>
<dbReference type="AlphaFoldDB" id="A0A821QQK3"/>
<dbReference type="InterPro" id="IPR052709">
    <property type="entry name" value="Transposase-MT_Hybrid"/>
</dbReference>
<evidence type="ECO:0008006" key="3">
    <source>
        <dbReference type="Google" id="ProtNLM"/>
    </source>
</evidence>
<dbReference type="EMBL" id="CAJOBZ010000010">
    <property type="protein sequence ID" value="CAF4830369.1"/>
    <property type="molecule type" value="Genomic_DNA"/>
</dbReference>
<dbReference type="PANTHER" id="PTHR46060:SF1">
    <property type="entry name" value="MARINER MOS1 TRANSPOSASE-LIKE PROTEIN"/>
    <property type="match status" value="1"/>
</dbReference>
<dbReference type="Pfam" id="PF01359">
    <property type="entry name" value="Transposase_1"/>
    <property type="match status" value="1"/>
</dbReference>
<dbReference type="InterPro" id="IPR001888">
    <property type="entry name" value="Transposase_1"/>
</dbReference>
<dbReference type="InterPro" id="IPR036397">
    <property type="entry name" value="RNaseH_sf"/>
</dbReference>
<evidence type="ECO:0000313" key="1">
    <source>
        <dbReference type="EMBL" id="CAF4830369.1"/>
    </source>
</evidence>
<evidence type="ECO:0000313" key="2">
    <source>
        <dbReference type="Proteomes" id="UP000663880"/>
    </source>
</evidence>
<accession>A0A821QQK3</accession>
<proteinExistence type="predicted"/>
<keyword evidence="2" id="KW-1185">Reference proteome</keyword>
<dbReference type="PANTHER" id="PTHR46060">
    <property type="entry name" value="MARINER MOS1 TRANSPOSASE-LIKE PROTEIN"/>
    <property type="match status" value="1"/>
</dbReference>
<dbReference type="GO" id="GO:0003676">
    <property type="term" value="F:nucleic acid binding"/>
    <property type="evidence" value="ECO:0007669"/>
    <property type="project" value="InterPro"/>
</dbReference>
<dbReference type="Proteomes" id="UP000663880">
    <property type="component" value="Unassembled WGS sequence"/>
</dbReference>